<sequence length="158" mass="16965">MTTRAIRRKLTALAWLLAGTALPALAQTPSVPQGNTVAATDGGIDVVQLKPAVEAVVNADYPHLNARCKDLHTHPEPAFQETRTAARLAAEMRKLGFDVTEQIGRTGVAAIYRNEPGPTVLVRTELDALPMEEKTGVEAMSLTVMHTLQWNKAAGQSS</sequence>
<dbReference type="PANTHER" id="PTHR11014:SF63">
    <property type="entry name" value="METALLOPEPTIDASE, PUTATIVE (AFU_ORTHOLOGUE AFUA_6G09600)-RELATED"/>
    <property type="match status" value="1"/>
</dbReference>
<keyword evidence="1" id="KW-0732">Signal</keyword>
<protein>
    <submittedName>
        <fullName evidence="2">Uncharacterized protein</fullName>
    </submittedName>
</protein>
<dbReference type="GO" id="GO:0016787">
    <property type="term" value="F:hydrolase activity"/>
    <property type="evidence" value="ECO:0007669"/>
    <property type="project" value="InterPro"/>
</dbReference>
<dbReference type="InterPro" id="IPR017439">
    <property type="entry name" value="Amidohydrolase"/>
</dbReference>
<feature type="chain" id="PRO_5030018642" evidence="1">
    <location>
        <begin position="27"/>
        <end position="158"/>
    </location>
</feature>
<feature type="signal peptide" evidence="1">
    <location>
        <begin position="1"/>
        <end position="26"/>
    </location>
</feature>
<proteinExistence type="predicted"/>
<evidence type="ECO:0000256" key="1">
    <source>
        <dbReference type="SAM" id="SignalP"/>
    </source>
</evidence>
<reference evidence="2" key="1">
    <citation type="submission" date="2015-10" db="EMBL/GenBank/DDBJ databases">
        <authorList>
            <person name="Gilbert D.G."/>
        </authorList>
    </citation>
    <scope>NUCLEOTIDE SEQUENCE</scope>
    <source>
        <strain evidence="2">Phyl III-seqv23</strain>
    </source>
</reference>
<accession>A0A0S4WA89</accession>
<gene>
    <name evidence="2" type="ORF">TO10_v1_100049</name>
</gene>
<dbReference type="Gene3D" id="3.40.630.10">
    <property type="entry name" value="Zn peptidases"/>
    <property type="match status" value="1"/>
</dbReference>
<dbReference type="PANTHER" id="PTHR11014">
    <property type="entry name" value="PEPTIDASE M20 FAMILY MEMBER"/>
    <property type="match status" value="1"/>
</dbReference>
<dbReference type="SUPFAM" id="SSF53187">
    <property type="entry name" value="Zn-dependent exopeptidases"/>
    <property type="match status" value="1"/>
</dbReference>
<dbReference type="EMBL" id="LN899827">
    <property type="protein sequence ID" value="CUV43724.1"/>
    <property type="molecule type" value="Genomic_DNA"/>
</dbReference>
<name>A0A0S4WA89_RALSL</name>
<evidence type="ECO:0000313" key="2">
    <source>
        <dbReference type="EMBL" id="CUV43724.1"/>
    </source>
</evidence>
<dbReference type="AlphaFoldDB" id="A0A0S4WA89"/>
<organism evidence="2">
    <name type="scientific">Ralstonia solanacearum</name>
    <name type="common">Pseudomonas solanacearum</name>
    <dbReference type="NCBI Taxonomy" id="305"/>
    <lineage>
        <taxon>Bacteria</taxon>
        <taxon>Pseudomonadati</taxon>
        <taxon>Pseudomonadota</taxon>
        <taxon>Betaproteobacteria</taxon>
        <taxon>Burkholderiales</taxon>
        <taxon>Burkholderiaceae</taxon>
        <taxon>Ralstonia</taxon>
        <taxon>Ralstonia solanacearum species complex</taxon>
    </lineage>
</organism>